<dbReference type="SUPFAM" id="SSF161084">
    <property type="entry name" value="MAPEG domain-like"/>
    <property type="match status" value="1"/>
</dbReference>
<reference evidence="7" key="1">
    <citation type="submission" date="2023-10" db="EMBL/GenBank/DDBJ databases">
        <authorList>
            <person name="Chen Y."/>
            <person name="Shah S."/>
            <person name="Dougan E. K."/>
            <person name="Thang M."/>
            <person name="Chan C."/>
        </authorList>
    </citation>
    <scope>NUCLEOTIDE SEQUENCE [LARGE SCALE GENOMIC DNA]</scope>
</reference>
<comment type="subcellular location">
    <subcellularLocation>
        <location evidence="1">Membrane</location>
        <topology evidence="1">Multi-pass membrane protein</topology>
    </subcellularLocation>
</comment>
<dbReference type="InterPro" id="IPR001129">
    <property type="entry name" value="Membr-assoc_MAPEG"/>
</dbReference>
<evidence type="ECO:0000256" key="5">
    <source>
        <dbReference type="SAM" id="MobiDB-lite"/>
    </source>
</evidence>
<evidence type="ECO:0000256" key="6">
    <source>
        <dbReference type="SAM" id="Phobius"/>
    </source>
</evidence>
<evidence type="ECO:0000313" key="8">
    <source>
        <dbReference type="Proteomes" id="UP001189429"/>
    </source>
</evidence>
<feature type="transmembrane region" description="Helical" evidence="6">
    <location>
        <begin position="12"/>
        <end position="31"/>
    </location>
</feature>
<keyword evidence="4 6" id="KW-0472">Membrane</keyword>
<evidence type="ECO:0000256" key="2">
    <source>
        <dbReference type="ARBA" id="ARBA00022692"/>
    </source>
</evidence>
<proteinExistence type="predicted"/>
<accession>A0ABN9RAZ4</accession>
<dbReference type="Gene3D" id="1.20.120.550">
    <property type="entry name" value="Membrane associated eicosanoid/glutathione metabolism-like domain"/>
    <property type="match status" value="1"/>
</dbReference>
<dbReference type="Proteomes" id="UP001189429">
    <property type="component" value="Unassembled WGS sequence"/>
</dbReference>
<keyword evidence="3 6" id="KW-1133">Transmembrane helix</keyword>
<dbReference type="EMBL" id="CAUYUJ010005725">
    <property type="protein sequence ID" value="CAK0814732.1"/>
    <property type="molecule type" value="Genomic_DNA"/>
</dbReference>
<organism evidence="7 8">
    <name type="scientific">Prorocentrum cordatum</name>
    <dbReference type="NCBI Taxonomy" id="2364126"/>
    <lineage>
        <taxon>Eukaryota</taxon>
        <taxon>Sar</taxon>
        <taxon>Alveolata</taxon>
        <taxon>Dinophyceae</taxon>
        <taxon>Prorocentrales</taxon>
        <taxon>Prorocentraceae</taxon>
        <taxon>Prorocentrum</taxon>
    </lineage>
</organism>
<evidence type="ECO:0000256" key="3">
    <source>
        <dbReference type="ARBA" id="ARBA00022989"/>
    </source>
</evidence>
<sequence length="163" mass="18225">MGFELPDAYGYVLLAHGFSWISNMYLVINVVKARKKYKVEYPALYAPDGHPNASEFNCVQRAHQNTLENWAPVQLAMAFNGIMYPKFAAACGTIWAVGRIIYGYGYASGGPQGRMVGGRMTRNGRNTGKMPKRSSRHNLTPGRLPAHDRSFRRWLQDAPEGLS</sequence>
<dbReference type="PANTHER" id="PTHR10250:SF26">
    <property type="entry name" value="GLUTATHIONE S-TRANSFERASE 3, MITOCHONDRIAL"/>
    <property type="match status" value="1"/>
</dbReference>
<keyword evidence="2 6" id="KW-0812">Transmembrane</keyword>
<comment type="caution">
    <text evidence="7">The sequence shown here is derived from an EMBL/GenBank/DDBJ whole genome shotgun (WGS) entry which is preliminary data.</text>
</comment>
<evidence type="ECO:0000313" key="7">
    <source>
        <dbReference type="EMBL" id="CAK0814732.1"/>
    </source>
</evidence>
<dbReference type="Pfam" id="PF01124">
    <property type="entry name" value="MAPEG"/>
    <property type="match status" value="1"/>
</dbReference>
<feature type="region of interest" description="Disordered" evidence="5">
    <location>
        <begin position="120"/>
        <end position="148"/>
    </location>
</feature>
<evidence type="ECO:0000256" key="1">
    <source>
        <dbReference type="ARBA" id="ARBA00004141"/>
    </source>
</evidence>
<protein>
    <recommendedName>
        <fullName evidence="9">Glutathione transferase</fullName>
    </recommendedName>
</protein>
<dbReference type="PANTHER" id="PTHR10250">
    <property type="entry name" value="MICROSOMAL GLUTATHIONE S-TRANSFERASE"/>
    <property type="match status" value="1"/>
</dbReference>
<dbReference type="InterPro" id="IPR050997">
    <property type="entry name" value="MAPEG"/>
</dbReference>
<evidence type="ECO:0008006" key="9">
    <source>
        <dbReference type="Google" id="ProtNLM"/>
    </source>
</evidence>
<keyword evidence="8" id="KW-1185">Reference proteome</keyword>
<dbReference type="InterPro" id="IPR023352">
    <property type="entry name" value="MAPEG-like_dom_sf"/>
</dbReference>
<name>A0ABN9RAZ4_9DINO</name>
<evidence type="ECO:0000256" key="4">
    <source>
        <dbReference type="ARBA" id="ARBA00023136"/>
    </source>
</evidence>
<gene>
    <name evidence="7" type="ORF">PCOR1329_LOCUS18250</name>
</gene>